<organism evidence="1 2">
    <name type="scientific">Iamia majanohamensis</name>
    <dbReference type="NCBI Taxonomy" id="467976"/>
    <lineage>
        <taxon>Bacteria</taxon>
        <taxon>Bacillati</taxon>
        <taxon>Actinomycetota</taxon>
        <taxon>Acidimicrobiia</taxon>
        <taxon>Acidimicrobiales</taxon>
        <taxon>Iamiaceae</taxon>
        <taxon>Iamia</taxon>
    </lineage>
</organism>
<accession>A0AAF0BWA7</accession>
<dbReference type="KEGG" id="ima:PO878_00620"/>
<dbReference type="Proteomes" id="UP001216390">
    <property type="component" value="Chromosome"/>
</dbReference>
<dbReference type="Pfam" id="PF19707">
    <property type="entry name" value="DUF6204"/>
    <property type="match status" value="1"/>
</dbReference>
<protein>
    <submittedName>
        <fullName evidence="1">DUF6204 family protein</fullName>
    </submittedName>
</protein>
<reference evidence="1" key="1">
    <citation type="submission" date="2023-01" db="EMBL/GenBank/DDBJ databases">
        <title>The diversity of Class Acidimicrobiia in South China Sea sediment environments and the proposal of Iamia marina sp. nov., a novel species of the genus Iamia.</title>
        <authorList>
            <person name="He Y."/>
            <person name="Tian X."/>
        </authorList>
    </citation>
    <scope>NUCLEOTIDE SEQUENCE</scope>
    <source>
        <strain evidence="1">DSM 19957</strain>
    </source>
</reference>
<dbReference type="EMBL" id="CP116942">
    <property type="protein sequence ID" value="WCO67224.1"/>
    <property type="molecule type" value="Genomic_DNA"/>
</dbReference>
<dbReference type="InterPro" id="IPR045778">
    <property type="entry name" value="DUF6204"/>
</dbReference>
<dbReference type="RefSeq" id="WP_272736746.1">
    <property type="nucleotide sequence ID" value="NZ_CP116942.1"/>
</dbReference>
<proteinExistence type="predicted"/>
<evidence type="ECO:0000313" key="1">
    <source>
        <dbReference type="EMBL" id="WCO67224.1"/>
    </source>
</evidence>
<evidence type="ECO:0000313" key="2">
    <source>
        <dbReference type="Proteomes" id="UP001216390"/>
    </source>
</evidence>
<name>A0AAF0BWA7_9ACTN</name>
<dbReference type="AlphaFoldDB" id="A0AAF0BWA7"/>
<sequence length="111" mass="12335">MATHIHRVTVRGRFADLTDDDRARLRAAADDHEALRARFTPEGTLVYDGRLDFFSVRVEVRERTEDDTPPGDVTARAEDAGRGRALALLEGLGVSGRDLRTTSTDMASVWH</sequence>
<gene>
    <name evidence="1" type="ORF">PO878_00620</name>
</gene>
<keyword evidence="2" id="KW-1185">Reference proteome</keyword>